<keyword evidence="2" id="KW-0433">Leucine-rich repeat</keyword>
<dbReference type="EMBL" id="PDNB01000259">
    <property type="protein sequence ID" value="PGG97052.1"/>
    <property type="molecule type" value="Genomic_DNA"/>
</dbReference>
<evidence type="ECO:0000313" key="6">
    <source>
        <dbReference type="EMBL" id="PGG97052.1"/>
    </source>
</evidence>
<dbReference type="STRING" id="1447875.A0A2B7WK98"/>
<accession>A0A2B7WK98</accession>
<dbReference type="GO" id="GO:0005829">
    <property type="term" value="C:cytosol"/>
    <property type="evidence" value="ECO:0007669"/>
    <property type="project" value="TreeGrafter"/>
</dbReference>
<dbReference type="Proteomes" id="UP000223968">
    <property type="component" value="Unassembled WGS sequence"/>
</dbReference>
<feature type="coiled-coil region" evidence="4">
    <location>
        <begin position="21"/>
        <end position="68"/>
    </location>
</feature>
<feature type="region of interest" description="Disordered" evidence="5">
    <location>
        <begin position="420"/>
        <end position="476"/>
    </location>
</feature>
<dbReference type="GO" id="GO:0005096">
    <property type="term" value="F:GTPase activator activity"/>
    <property type="evidence" value="ECO:0007669"/>
    <property type="project" value="UniProtKB-KW"/>
</dbReference>
<organism evidence="6 7">
    <name type="scientific">Helicocarpus griseus UAMH5409</name>
    <dbReference type="NCBI Taxonomy" id="1447875"/>
    <lineage>
        <taxon>Eukaryota</taxon>
        <taxon>Fungi</taxon>
        <taxon>Dikarya</taxon>
        <taxon>Ascomycota</taxon>
        <taxon>Pezizomycotina</taxon>
        <taxon>Eurotiomycetes</taxon>
        <taxon>Eurotiomycetidae</taxon>
        <taxon>Onygenales</taxon>
        <taxon>Ajellomycetaceae</taxon>
        <taxon>Helicocarpus</taxon>
    </lineage>
</organism>
<keyword evidence="3" id="KW-0677">Repeat</keyword>
<feature type="compositionally biased region" description="Basic and acidic residues" evidence="5">
    <location>
        <begin position="466"/>
        <end position="476"/>
    </location>
</feature>
<dbReference type="GO" id="GO:0031267">
    <property type="term" value="F:small GTPase binding"/>
    <property type="evidence" value="ECO:0007669"/>
    <property type="project" value="TreeGrafter"/>
</dbReference>
<dbReference type="SUPFAM" id="SSF52047">
    <property type="entry name" value="RNI-like"/>
    <property type="match status" value="1"/>
</dbReference>
<evidence type="ECO:0000313" key="7">
    <source>
        <dbReference type="Proteomes" id="UP000223968"/>
    </source>
</evidence>
<evidence type="ECO:0000256" key="1">
    <source>
        <dbReference type="ARBA" id="ARBA00022468"/>
    </source>
</evidence>
<dbReference type="InterPro" id="IPR032675">
    <property type="entry name" value="LRR_dom_sf"/>
</dbReference>
<sequence length="476" mass="52960">MVPPPNVFVIGAKGQKFDSAGDVLQREKDKLEDDIIALKKTKAPLLGKENTEDAVKKIDDEIKQKGDKIKEKEVALQSPGLDEIEELAELIKPLEVNDHYTEIRLGGNSYSRDSCKQIGELLRKQKKLKSIKLDDIFIGRLLSEIPTAIDYLLKPLLEVHTLQEIDLSYNAFGFNTKDPLVDFLKAHLPLRHLILVNNGLGPEAGAEVAMALVELGARKIQARTNPEIKYEIPHLETINCSRNRLEGGSMQAWAHAVKANGKGLRKITMSTNDIRADGIETLLLTGIRHAPDLEALDLRDNTPRSEDKDRDGVDALAEVVVELPSLRELGLTYWGLEMDGWKKVAEALAKGKNKKLEVLKLKGNEINELGVKIVGYLAKKGLPALRKIELDENPFDAEGGNFKALKGLMERRKERLGKDDDDNAWGFGELEELEEPESDDDSDWDWDAEAESVTGDEEADTAIDELGEKLKSATIQ</sequence>
<dbReference type="GO" id="GO:0005634">
    <property type="term" value="C:nucleus"/>
    <property type="evidence" value="ECO:0007669"/>
    <property type="project" value="TreeGrafter"/>
</dbReference>
<dbReference type="SMART" id="SM00368">
    <property type="entry name" value="LRR_RI"/>
    <property type="match status" value="6"/>
</dbReference>
<dbReference type="GO" id="GO:0048471">
    <property type="term" value="C:perinuclear region of cytoplasm"/>
    <property type="evidence" value="ECO:0007669"/>
    <property type="project" value="TreeGrafter"/>
</dbReference>
<evidence type="ECO:0008006" key="8">
    <source>
        <dbReference type="Google" id="ProtNLM"/>
    </source>
</evidence>
<reference evidence="6 7" key="1">
    <citation type="submission" date="2017-10" db="EMBL/GenBank/DDBJ databases">
        <title>Comparative genomics in systemic dimorphic fungi from Ajellomycetaceae.</title>
        <authorList>
            <person name="Munoz J.F."/>
            <person name="Mcewen J.G."/>
            <person name="Clay O.K."/>
            <person name="Cuomo C.A."/>
        </authorList>
    </citation>
    <scope>NUCLEOTIDE SEQUENCE [LARGE SCALE GENOMIC DNA]</scope>
    <source>
        <strain evidence="6 7">UAMH5409</strain>
    </source>
</reference>
<dbReference type="InterPro" id="IPR027038">
    <property type="entry name" value="RanGap"/>
</dbReference>
<dbReference type="Gene3D" id="3.80.10.10">
    <property type="entry name" value="Ribonuclease Inhibitor"/>
    <property type="match status" value="1"/>
</dbReference>
<evidence type="ECO:0000256" key="2">
    <source>
        <dbReference type="ARBA" id="ARBA00022614"/>
    </source>
</evidence>
<name>A0A2B7WK98_9EURO</name>
<keyword evidence="7" id="KW-1185">Reference proteome</keyword>
<protein>
    <recommendedName>
        <fullName evidence="8">Ran GTPase-activating protein 1</fullName>
    </recommendedName>
</protein>
<evidence type="ECO:0000256" key="5">
    <source>
        <dbReference type="SAM" id="MobiDB-lite"/>
    </source>
</evidence>
<dbReference type="PANTHER" id="PTHR24113:SF12">
    <property type="entry name" value="RAN GTPASE-ACTIVATING PROTEIN 1"/>
    <property type="match status" value="1"/>
</dbReference>
<dbReference type="OrthoDB" id="184583at2759"/>
<proteinExistence type="predicted"/>
<keyword evidence="4" id="KW-0175">Coiled coil</keyword>
<evidence type="ECO:0000256" key="3">
    <source>
        <dbReference type="ARBA" id="ARBA00022737"/>
    </source>
</evidence>
<dbReference type="AlphaFoldDB" id="A0A2B7WK98"/>
<feature type="compositionally biased region" description="Acidic residues" evidence="5">
    <location>
        <begin position="420"/>
        <end position="465"/>
    </location>
</feature>
<dbReference type="PANTHER" id="PTHR24113">
    <property type="entry name" value="RAN GTPASE-ACTIVATING PROTEIN 1"/>
    <property type="match status" value="1"/>
</dbReference>
<comment type="caution">
    <text evidence="6">The sequence shown here is derived from an EMBL/GenBank/DDBJ whole genome shotgun (WGS) entry which is preliminary data.</text>
</comment>
<dbReference type="GO" id="GO:0006913">
    <property type="term" value="P:nucleocytoplasmic transport"/>
    <property type="evidence" value="ECO:0007669"/>
    <property type="project" value="TreeGrafter"/>
</dbReference>
<gene>
    <name evidence="6" type="ORF">AJ79_09366</name>
</gene>
<keyword evidence="1" id="KW-0343">GTPase activation</keyword>
<evidence type="ECO:0000256" key="4">
    <source>
        <dbReference type="SAM" id="Coils"/>
    </source>
</evidence>